<dbReference type="Gene3D" id="3.90.226.10">
    <property type="entry name" value="2-enoyl-CoA Hydratase, Chain A, domain 1"/>
    <property type="match status" value="1"/>
</dbReference>
<keyword evidence="3" id="KW-1185">Reference proteome</keyword>
<dbReference type="GO" id="GO:0003824">
    <property type="term" value="F:catalytic activity"/>
    <property type="evidence" value="ECO:0007669"/>
    <property type="project" value="UniProtKB-ARBA"/>
</dbReference>
<dbReference type="InterPro" id="IPR001753">
    <property type="entry name" value="Enoyl-CoA_hydra/iso"/>
</dbReference>
<dbReference type="KEGG" id="suam:BOO69_20830"/>
<dbReference type="AlphaFoldDB" id="A0A1J0WNQ4"/>
<dbReference type="Pfam" id="PF00378">
    <property type="entry name" value="ECH_1"/>
    <property type="match status" value="1"/>
</dbReference>
<dbReference type="InterPro" id="IPR051683">
    <property type="entry name" value="Enoyl-CoA_Hydratase/Isomerase"/>
</dbReference>
<evidence type="ECO:0000313" key="2">
    <source>
        <dbReference type="EMBL" id="APE46001.1"/>
    </source>
</evidence>
<accession>A0A1J0WNQ4</accession>
<dbReference type="CDD" id="cd06558">
    <property type="entry name" value="crotonase-like"/>
    <property type="match status" value="1"/>
</dbReference>
<reference evidence="2 3" key="1">
    <citation type="submission" date="2016-11" db="EMBL/GenBank/DDBJ databases">
        <title>Complete genome sequence of Sulfitobacter sp. AM1-D1, a toxic bacteria associated with marine dinoflagellate Alexandrium minutum in East China Sea.</title>
        <authorList>
            <person name="Yang Q."/>
            <person name="Zhang X."/>
            <person name="Tian X."/>
        </authorList>
    </citation>
    <scope>NUCLEOTIDE SEQUENCE [LARGE SCALE GENOMIC DNA]</scope>
    <source>
        <strain evidence="2 3">AM1-D1</strain>
        <plasmid evidence="2 3">unnamed4</plasmid>
    </source>
</reference>
<keyword evidence="2" id="KW-0614">Plasmid</keyword>
<proteinExistence type="inferred from homology"/>
<geneLocation type="plasmid" evidence="2 3">
    <name>unnamed4</name>
</geneLocation>
<dbReference type="PANTHER" id="PTHR42964">
    <property type="entry name" value="ENOYL-COA HYDRATASE"/>
    <property type="match status" value="1"/>
</dbReference>
<dbReference type="PANTHER" id="PTHR42964:SF1">
    <property type="entry name" value="POLYKETIDE BIOSYNTHESIS ENOYL-COA HYDRATASE PKSH-RELATED"/>
    <property type="match status" value="1"/>
</dbReference>
<dbReference type="RefSeq" id="WP_071974312.1">
    <property type="nucleotide sequence ID" value="NZ_CP018080.1"/>
</dbReference>
<dbReference type="Proteomes" id="UP000181897">
    <property type="component" value="Plasmid unnamed4"/>
</dbReference>
<dbReference type="Gene3D" id="1.10.12.10">
    <property type="entry name" value="Lyase 2-enoyl-coa Hydratase, Chain A, domain 2"/>
    <property type="match status" value="1"/>
</dbReference>
<dbReference type="InterPro" id="IPR029045">
    <property type="entry name" value="ClpP/crotonase-like_dom_sf"/>
</dbReference>
<evidence type="ECO:0000256" key="1">
    <source>
        <dbReference type="ARBA" id="ARBA00005254"/>
    </source>
</evidence>
<organism evidence="2 3">
    <name type="scientific">Sulfitobacter alexandrii</name>
    <dbReference type="NCBI Taxonomy" id="1917485"/>
    <lineage>
        <taxon>Bacteria</taxon>
        <taxon>Pseudomonadati</taxon>
        <taxon>Pseudomonadota</taxon>
        <taxon>Alphaproteobacteria</taxon>
        <taxon>Rhodobacterales</taxon>
        <taxon>Roseobacteraceae</taxon>
        <taxon>Sulfitobacter</taxon>
    </lineage>
</organism>
<dbReference type="SUPFAM" id="SSF52096">
    <property type="entry name" value="ClpP/crotonase"/>
    <property type="match status" value="1"/>
</dbReference>
<dbReference type="EMBL" id="CP018080">
    <property type="protein sequence ID" value="APE46001.1"/>
    <property type="molecule type" value="Genomic_DNA"/>
</dbReference>
<evidence type="ECO:0000313" key="3">
    <source>
        <dbReference type="Proteomes" id="UP000181897"/>
    </source>
</evidence>
<protein>
    <submittedName>
        <fullName evidence="2">Enoyl-CoA hydratase</fullName>
    </submittedName>
</protein>
<name>A0A1J0WNQ4_9RHOB</name>
<sequence length="260" mass="28362">MNDTVSIQRQEAVLTVTITRESRRNALNEDVAAGIAQALDQAEGDHSIRAVVLTGAGDKAFCAGGDLQPNAEGTPFTIDAADPDHYVARLFRRMNATRVPLIARVNGHALAGGFGLVCGCDLVVARDDAMIGVTETRVGLFPMMILPFLMRNTPNRLLMEMCLTGDPITAAEGLKHDLVNYAVPADELDAKTDWLVQRVTTRSPTGIRLGKQALSRIREMSFDAALEYAPFMLANMARTEDAREGFAAFQQKRDVNWTGR</sequence>
<dbReference type="InterPro" id="IPR014748">
    <property type="entry name" value="Enoyl-CoA_hydra_C"/>
</dbReference>
<dbReference type="OrthoDB" id="9775794at2"/>
<gene>
    <name evidence="2" type="ORF">BOO69_20830</name>
</gene>
<comment type="similarity">
    <text evidence="1">Belongs to the enoyl-CoA hydratase/isomerase family.</text>
</comment>